<proteinExistence type="predicted"/>
<dbReference type="EMBL" id="JBFNXQ010000009">
    <property type="protein sequence ID" value="MEX5717756.1"/>
    <property type="molecule type" value="Genomic_DNA"/>
</dbReference>
<evidence type="ECO:0000259" key="2">
    <source>
        <dbReference type="Pfam" id="PF11774"/>
    </source>
</evidence>
<comment type="caution">
    <text evidence="4">The sequence shown here is derived from an EMBL/GenBank/DDBJ whole genome shotgun (WGS) entry which is preliminary data.</text>
</comment>
<organism evidence="4 5">
    <name type="scientific">Geodermatophilus maliterrae</name>
    <dbReference type="NCBI Taxonomy" id="3162531"/>
    <lineage>
        <taxon>Bacteria</taxon>
        <taxon>Bacillati</taxon>
        <taxon>Actinomycetota</taxon>
        <taxon>Actinomycetes</taxon>
        <taxon>Geodermatophilales</taxon>
        <taxon>Geodermatophilaceae</taxon>
        <taxon>Geodermatophilus</taxon>
    </lineage>
</organism>
<dbReference type="RefSeq" id="WP_369203921.1">
    <property type="nucleotide sequence ID" value="NZ_JBFNXQ010000009.1"/>
</dbReference>
<dbReference type="InterPro" id="IPR036625">
    <property type="entry name" value="E3-bd_dom_sf"/>
</dbReference>
<sequence>MATRTEVVLVDDLDGETPAGTTVEFALDGTEYGIDLSEENAAAMRAAFSRYVQAARTVSSSAGRRRAEEPAKAAYSGYDPAAVRAWAAGQGITVSPRGRIRADVVEQYRAAGN</sequence>
<evidence type="ECO:0000313" key="5">
    <source>
        <dbReference type="Proteomes" id="UP001560045"/>
    </source>
</evidence>
<feature type="domain" description="Lsr2 DNA-binding" evidence="3">
    <location>
        <begin position="77"/>
        <end position="111"/>
    </location>
</feature>
<dbReference type="InterPro" id="IPR042261">
    <property type="entry name" value="Lsr2-like_dimerization"/>
</dbReference>
<dbReference type="InterPro" id="IPR055370">
    <property type="entry name" value="Lsr2_DNA-bd"/>
</dbReference>
<evidence type="ECO:0000256" key="1">
    <source>
        <dbReference type="ARBA" id="ARBA00023125"/>
    </source>
</evidence>
<keyword evidence="5" id="KW-1185">Reference proteome</keyword>
<dbReference type="InterPro" id="IPR024412">
    <property type="entry name" value="Lsr2_dim_dom"/>
</dbReference>
<dbReference type="Pfam" id="PF23359">
    <property type="entry name" value="Lsr2_DNA-bd"/>
    <property type="match status" value="1"/>
</dbReference>
<feature type="domain" description="Lsr2 dimerization" evidence="2">
    <location>
        <begin position="1"/>
        <end position="58"/>
    </location>
</feature>
<protein>
    <submittedName>
        <fullName evidence="4">Lsr2 family protein</fullName>
    </submittedName>
</protein>
<evidence type="ECO:0000313" key="4">
    <source>
        <dbReference type="EMBL" id="MEX5717756.1"/>
    </source>
</evidence>
<dbReference type="Pfam" id="PF11774">
    <property type="entry name" value="Lsr2"/>
    <property type="match status" value="1"/>
</dbReference>
<dbReference type="Gene3D" id="4.10.320.10">
    <property type="entry name" value="E3-binding domain"/>
    <property type="match status" value="1"/>
</dbReference>
<dbReference type="Gene3D" id="3.30.60.230">
    <property type="entry name" value="Lsr2, dimerization domain"/>
    <property type="match status" value="1"/>
</dbReference>
<accession>A0ABV3XDF8</accession>
<name>A0ABV3XDF8_9ACTN</name>
<keyword evidence="1" id="KW-0238">DNA-binding</keyword>
<evidence type="ECO:0000259" key="3">
    <source>
        <dbReference type="Pfam" id="PF23359"/>
    </source>
</evidence>
<dbReference type="Proteomes" id="UP001560045">
    <property type="component" value="Unassembled WGS sequence"/>
</dbReference>
<reference evidence="4 5" key="1">
    <citation type="submission" date="2024-06" db="EMBL/GenBank/DDBJ databases">
        <title>Draft genome sequence of Geodermatophilus badlandi, a novel member of the Geodermatophilaceae isolated from badland sedimentary rocks in the Red desert, Wyoming, USA.</title>
        <authorList>
            <person name="Ben Tekaya S."/>
            <person name="Nouioui I."/>
            <person name="Flores G.M."/>
            <person name="Shaal M.N."/>
            <person name="Bredoire F."/>
            <person name="Basile F."/>
            <person name="Van Diepen L."/>
            <person name="Ward N.L."/>
        </authorList>
    </citation>
    <scope>NUCLEOTIDE SEQUENCE [LARGE SCALE GENOMIC DNA]</scope>
    <source>
        <strain evidence="4 5">WL48A</strain>
    </source>
</reference>
<gene>
    <name evidence="4" type="ORF">ABQ292_05155</name>
</gene>